<feature type="region of interest" description="Disordered" evidence="1">
    <location>
        <begin position="539"/>
        <end position="610"/>
    </location>
</feature>
<evidence type="ECO:0000256" key="1">
    <source>
        <dbReference type="SAM" id="MobiDB-lite"/>
    </source>
</evidence>
<dbReference type="AlphaFoldDB" id="A0A6L2P7E4"/>
<gene>
    <name evidence="2" type="ORF">Tci_066319</name>
</gene>
<name>A0A6L2P7E4_TANCI</name>
<feature type="compositionally biased region" description="Polar residues" evidence="1">
    <location>
        <begin position="223"/>
        <end position="235"/>
    </location>
</feature>
<sequence length="902" mass="103180">MTTDQQVALDEAFIPHASRLRIGKSNFRLRSDITFKESTLQLVYDVLRLTYFYKAFLVTADEILAFFRYLGLGGEIRKLTDVNINKLHQPWRSFAAVINKCLSGKSTGYNSLRLSQDPSIPRRNKVNWHYVRDDLMFTTIKLVSRHQNTQQFGAMLSVELTNKDIKNSAACKEYYAIASGEAPPKTKATKGKQPAKSSKAKDLSVLSEVAVTEAEQMKLATKRSLQQTHISQASGSDDDDEVDDRSDDQEDNDDQDDDDQDDDQDTDNDGDDFVHPKLSIHEEEAKDEERFNPIVQTPKNSNDEGIDSLFETTPWVDVQASTTVASLTLTAPTLPPLTIPTTSQVQQAPTPPTTAPIFRCDTHFWGCYTLEANFSEFVQTNQFARAVSSILEIVERYMDQWMNEAVKVVVQLQSDRLRDEAQAENKDFINKLVANIQKILKEQVKEQVKVQVSKILPRIEKTVNEQLESEVLTRSSNSSKTSYAVAADLSEMELKKILIEKIESNKSIHQSDEQRNLYKDLVDACECDKIILDTYGDTGTLKRRHDDADKDEEPSAGSDWGSKRKREGKEPESTSTPKEKTTKTTGKSTKGSKSHQKTASESAPVEEPMRQLKIWKSPHIKSLKQVLLMINLSQKLLSILNDTLTPELLAGLTYELMKGSCKSLVELEFFLEEVYKATTDQLDWNNPEGQQYAHNLLKPLSLIPNSRGHHVIPFDHFINNDLEYLRSGASSRKNTTSVTKIKAADYGHIKWIEDLIVEWHNYKHLDWITMRRDDDKFYKFKEGDFKKLHIQDIEDMLLLLVQGKLTNLRVEERFAFNVSLRMFTRSIVIQRRVEDLQLGVESYQKKLNLTKPDTYRSDLKRKEVYTAYSNPRGFIYQNKDKPNRLMQIDELHKFSDGTLNDV</sequence>
<feature type="compositionally biased region" description="Basic and acidic residues" evidence="1">
    <location>
        <begin position="567"/>
        <end position="582"/>
    </location>
</feature>
<proteinExistence type="predicted"/>
<feature type="compositionally biased region" description="Basic and acidic residues" evidence="1">
    <location>
        <begin position="272"/>
        <end position="291"/>
    </location>
</feature>
<dbReference type="EMBL" id="BKCJ010011052">
    <property type="protein sequence ID" value="GEU94341.1"/>
    <property type="molecule type" value="Genomic_DNA"/>
</dbReference>
<feature type="region of interest" description="Disordered" evidence="1">
    <location>
        <begin position="222"/>
        <end position="306"/>
    </location>
</feature>
<reference evidence="2" key="1">
    <citation type="journal article" date="2019" name="Sci. Rep.">
        <title>Draft genome of Tanacetum cinerariifolium, the natural source of mosquito coil.</title>
        <authorList>
            <person name="Yamashiro T."/>
            <person name="Shiraishi A."/>
            <person name="Satake H."/>
            <person name="Nakayama K."/>
        </authorList>
    </citation>
    <scope>NUCLEOTIDE SEQUENCE</scope>
</reference>
<protein>
    <submittedName>
        <fullName evidence="2">Uncharacterized protein</fullName>
    </submittedName>
</protein>
<accession>A0A6L2P7E4</accession>
<comment type="caution">
    <text evidence="2">The sequence shown here is derived from an EMBL/GenBank/DDBJ whole genome shotgun (WGS) entry which is preliminary data.</text>
</comment>
<feature type="compositionally biased region" description="Acidic residues" evidence="1">
    <location>
        <begin position="236"/>
        <end position="271"/>
    </location>
</feature>
<feature type="region of interest" description="Disordered" evidence="1">
    <location>
        <begin position="182"/>
        <end position="204"/>
    </location>
</feature>
<evidence type="ECO:0000313" key="2">
    <source>
        <dbReference type="EMBL" id="GEU94341.1"/>
    </source>
</evidence>
<organism evidence="2">
    <name type="scientific">Tanacetum cinerariifolium</name>
    <name type="common">Dalmatian daisy</name>
    <name type="synonym">Chrysanthemum cinerariifolium</name>
    <dbReference type="NCBI Taxonomy" id="118510"/>
    <lineage>
        <taxon>Eukaryota</taxon>
        <taxon>Viridiplantae</taxon>
        <taxon>Streptophyta</taxon>
        <taxon>Embryophyta</taxon>
        <taxon>Tracheophyta</taxon>
        <taxon>Spermatophyta</taxon>
        <taxon>Magnoliopsida</taxon>
        <taxon>eudicotyledons</taxon>
        <taxon>Gunneridae</taxon>
        <taxon>Pentapetalae</taxon>
        <taxon>asterids</taxon>
        <taxon>campanulids</taxon>
        <taxon>Asterales</taxon>
        <taxon>Asteraceae</taxon>
        <taxon>Asteroideae</taxon>
        <taxon>Anthemideae</taxon>
        <taxon>Anthemidinae</taxon>
        <taxon>Tanacetum</taxon>
    </lineage>
</organism>